<evidence type="ECO:0000313" key="2">
    <source>
        <dbReference type="Proteomes" id="UP000235786"/>
    </source>
</evidence>
<dbReference type="EMBL" id="KZ613947">
    <property type="protein sequence ID" value="PMD38799.1"/>
    <property type="molecule type" value="Genomic_DNA"/>
</dbReference>
<sequence length="150" mass="17231">MGAKTAFEEAHTGMSLTVFLQIFGSLRESLRSAFHQVFGGFELKKSKGAAVCCRRVFGSFEKKVPNLEEDERKWWSAASEWRSLNGFTIPARQRLIDRIPINPQRKTERKQQAGKWRSRNFVVSSRCMKKGKPHPNGWYKASSIILRVTI</sequence>
<reference evidence="1 2" key="1">
    <citation type="submission" date="2016-04" db="EMBL/GenBank/DDBJ databases">
        <title>A degradative enzymes factory behind the ericoid mycorrhizal symbiosis.</title>
        <authorList>
            <consortium name="DOE Joint Genome Institute"/>
            <person name="Martino E."/>
            <person name="Morin E."/>
            <person name="Grelet G."/>
            <person name="Kuo A."/>
            <person name="Kohler A."/>
            <person name="Daghino S."/>
            <person name="Barry K."/>
            <person name="Choi C."/>
            <person name="Cichocki N."/>
            <person name="Clum A."/>
            <person name="Copeland A."/>
            <person name="Hainaut M."/>
            <person name="Haridas S."/>
            <person name="Labutti K."/>
            <person name="Lindquist E."/>
            <person name="Lipzen A."/>
            <person name="Khouja H.-R."/>
            <person name="Murat C."/>
            <person name="Ohm R."/>
            <person name="Olson A."/>
            <person name="Spatafora J."/>
            <person name="Veneault-Fourrey C."/>
            <person name="Henrissat B."/>
            <person name="Grigoriev I."/>
            <person name="Martin F."/>
            <person name="Perotto S."/>
        </authorList>
    </citation>
    <scope>NUCLEOTIDE SEQUENCE [LARGE SCALE GENOMIC DNA]</scope>
    <source>
        <strain evidence="1 2">F</strain>
    </source>
</reference>
<evidence type="ECO:0000313" key="1">
    <source>
        <dbReference type="EMBL" id="PMD38799.1"/>
    </source>
</evidence>
<proteinExistence type="predicted"/>
<keyword evidence="2" id="KW-1185">Reference proteome</keyword>
<organism evidence="1 2">
    <name type="scientific">Hyaloscypha variabilis (strain UAMH 11265 / GT02V1 / F)</name>
    <name type="common">Meliniomyces variabilis</name>
    <dbReference type="NCBI Taxonomy" id="1149755"/>
    <lineage>
        <taxon>Eukaryota</taxon>
        <taxon>Fungi</taxon>
        <taxon>Dikarya</taxon>
        <taxon>Ascomycota</taxon>
        <taxon>Pezizomycotina</taxon>
        <taxon>Leotiomycetes</taxon>
        <taxon>Helotiales</taxon>
        <taxon>Hyaloscyphaceae</taxon>
        <taxon>Hyaloscypha</taxon>
        <taxon>Hyaloscypha variabilis</taxon>
    </lineage>
</organism>
<dbReference type="Proteomes" id="UP000235786">
    <property type="component" value="Unassembled WGS sequence"/>
</dbReference>
<protein>
    <submittedName>
        <fullName evidence="1">Uncharacterized protein</fullName>
    </submittedName>
</protein>
<accession>A0A2J6RJW9</accession>
<gene>
    <name evidence="1" type="ORF">L207DRAFT_44080</name>
</gene>
<dbReference type="AlphaFoldDB" id="A0A2J6RJW9"/>
<name>A0A2J6RJW9_HYAVF</name>